<protein>
    <submittedName>
        <fullName evidence="8">Sigma-70 family RNA polymerase sigma factor</fullName>
    </submittedName>
</protein>
<dbReference type="OrthoDB" id="665981at2"/>
<dbReference type="EMBL" id="WQLA01000002">
    <property type="protein sequence ID" value="MVN90592.1"/>
    <property type="molecule type" value="Genomic_DNA"/>
</dbReference>
<evidence type="ECO:0000313" key="8">
    <source>
        <dbReference type="EMBL" id="MVN90592.1"/>
    </source>
</evidence>
<dbReference type="GO" id="GO:0006352">
    <property type="term" value="P:DNA-templated transcription initiation"/>
    <property type="evidence" value="ECO:0007669"/>
    <property type="project" value="InterPro"/>
</dbReference>
<dbReference type="InterPro" id="IPR013325">
    <property type="entry name" value="RNA_pol_sigma_r2"/>
</dbReference>
<feature type="domain" description="RNA polymerase sigma factor 70 region 4 type 2" evidence="7">
    <location>
        <begin position="127"/>
        <end position="173"/>
    </location>
</feature>
<dbReference type="InterPro" id="IPR039425">
    <property type="entry name" value="RNA_pol_sigma-70-like"/>
</dbReference>
<comment type="caution">
    <text evidence="8">The sequence shown here is derived from an EMBL/GenBank/DDBJ whole genome shotgun (WGS) entry which is preliminary data.</text>
</comment>
<keyword evidence="5" id="KW-1133">Transmembrane helix</keyword>
<keyword evidence="9" id="KW-1185">Reference proteome</keyword>
<gene>
    <name evidence="8" type="ORF">GO816_05585</name>
</gene>
<dbReference type="InterPro" id="IPR013324">
    <property type="entry name" value="RNA_pol_sigma_r3/r4-like"/>
</dbReference>
<dbReference type="NCBIfam" id="TIGR02937">
    <property type="entry name" value="sigma70-ECF"/>
    <property type="match status" value="1"/>
</dbReference>
<dbReference type="Pfam" id="PF08281">
    <property type="entry name" value="Sigma70_r4_2"/>
    <property type="match status" value="1"/>
</dbReference>
<dbReference type="Gene3D" id="1.10.10.10">
    <property type="entry name" value="Winged helix-like DNA-binding domain superfamily/Winged helix DNA-binding domain"/>
    <property type="match status" value="1"/>
</dbReference>
<evidence type="ECO:0000256" key="2">
    <source>
        <dbReference type="ARBA" id="ARBA00023015"/>
    </source>
</evidence>
<name>A0A6I4I695_9SPHI</name>
<evidence type="ECO:0000313" key="9">
    <source>
        <dbReference type="Proteomes" id="UP000434850"/>
    </source>
</evidence>
<reference evidence="8 9" key="1">
    <citation type="submission" date="2019-12" db="EMBL/GenBank/DDBJ databases">
        <title>Mucilaginibacter sp. HME9299 genome sequencing and assembly.</title>
        <authorList>
            <person name="Kang H."/>
            <person name="Kim H."/>
            <person name="Joh K."/>
        </authorList>
    </citation>
    <scope>NUCLEOTIDE SEQUENCE [LARGE SCALE GENOMIC DNA]</scope>
    <source>
        <strain evidence="8 9">HME9299</strain>
    </source>
</reference>
<dbReference type="InterPro" id="IPR036388">
    <property type="entry name" value="WH-like_DNA-bd_sf"/>
</dbReference>
<sequence>MFNSSITDAQLLLAVKADDASAYRELFERYWLKLYKYAFKHFGDEHQSKEAVHVIFVNLWERRHQANINSLQTYLITAVRYHYYDQQKLAFNKLIFVDTPEYQQVNIASDYNEAWDRYNHEHIFSTVERKLTSLPKRCQEIFLLSRKNHLTNEEIAQKLNLSKRTVENQLSQATRYIRDHITLAELFCICVFLYASFIKF</sequence>
<evidence type="ECO:0000256" key="4">
    <source>
        <dbReference type="ARBA" id="ARBA00023163"/>
    </source>
</evidence>
<keyword evidence="2" id="KW-0805">Transcription regulation</keyword>
<dbReference type="Gene3D" id="1.10.1740.10">
    <property type="match status" value="1"/>
</dbReference>
<evidence type="ECO:0000259" key="6">
    <source>
        <dbReference type="Pfam" id="PF04542"/>
    </source>
</evidence>
<dbReference type="InterPro" id="IPR013249">
    <property type="entry name" value="RNA_pol_sigma70_r4_t2"/>
</dbReference>
<keyword evidence="4" id="KW-0804">Transcription</keyword>
<keyword evidence="5" id="KW-0812">Transmembrane</keyword>
<evidence type="ECO:0000256" key="5">
    <source>
        <dbReference type="SAM" id="Phobius"/>
    </source>
</evidence>
<dbReference type="SUPFAM" id="SSF88659">
    <property type="entry name" value="Sigma3 and sigma4 domains of RNA polymerase sigma factors"/>
    <property type="match status" value="1"/>
</dbReference>
<evidence type="ECO:0000256" key="3">
    <source>
        <dbReference type="ARBA" id="ARBA00023082"/>
    </source>
</evidence>
<keyword evidence="5" id="KW-0472">Membrane</keyword>
<dbReference type="PANTHER" id="PTHR43133:SF46">
    <property type="entry name" value="RNA POLYMERASE SIGMA-70 FACTOR ECF SUBFAMILY"/>
    <property type="match status" value="1"/>
</dbReference>
<keyword evidence="3" id="KW-0731">Sigma factor</keyword>
<dbReference type="AlphaFoldDB" id="A0A6I4I695"/>
<dbReference type="GO" id="GO:0003677">
    <property type="term" value="F:DNA binding"/>
    <property type="evidence" value="ECO:0007669"/>
    <property type="project" value="InterPro"/>
</dbReference>
<feature type="domain" description="RNA polymerase sigma-70 region 2" evidence="6">
    <location>
        <begin position="26"/>
        <end position="85"/>
    </location>
</feature>
<accession>A0A6I4I695</accession>
<dbReference type="Proteomes" id="UP000434850">
    <property type="component" value="Unassembled WGS sequence"/>
</dbReference>
<feature type="transmembrane region" description="Helical" evidence="5">
    <location>
        <begin position="181"/>
        <end position="198"/>
    </location>
</feature>
<evidence type="ECO:0000259" key="7">
    <source>
        <dbReference type="Pfam" id="PF08281"/>
    </source>
</evidence>
<comment type="similarity">
    <text evidence="1">Belongs to the sigma-70 factor family. ECF subfamily.</text>
</comment>
<dbReference type="Pfam" id="PF04542">
    <property type="entry name" value="Sigma70_r2"/>
    <property type="match status" value="1"/>
</dbReference>
<dbReference type="InterPro" id="IPR007627">
    <property type="entry name" value="RNA_pol_sigma70_r2"/>
</dbReference>
<dbReference type="GO" id="GO:0016987">
    <property type="term" value="F:sigma factor activity"/>
    <property type="evidence" value="ECO:0007669"/>
    <property type="project" value="UniProtKB-KW"/>
</dbReference>
<proteinExistence type="inferred from homology"/>
<dbReference type="PANTHER" id="PTHR43133">
    <property type="entry name" value="RNA POLYMERASE ECF-TYPE SIGMA FACTO"/>
    <property type="match status" value="1"/>
</dbReference>
<organism evidence="8 9">
    <name type="scientific">Mucilaginibacter aquatilis</name>
    <dbReference type="NCBI Taxonomy" id="1517760"/>
    <lineage>
        <taxon>Bacteria</taxon>
        <taxon>Pseudomonadati</taxon>
        <taxon>Bacteroidota</taxon>
        <taxon>Sphingobacteriia</taxon>
        <taxon>Sphingobacteriales</taxon>
        <taxon>Sphingobacteriaceae</taxon>
        <taxon>Mucilaginibacter</taxon>
    </lineage>
</organism>
<evidence type="ECO:0000256" key="1">
    <source>
        <dbReference type="ARBA" id="ARBA00010641"/>
    </source>
</evidence>
<dbReference type="SUPFAM" id="SSF88946">
    <property type="entry name" value="Sigma2 domain of RNA polymerase sigma factors"/>
    <property type="match status" value="1"/>
</dbReference>
<dbReference type="RefSeq" id="WP_157540370.1">
    <property type="nucleotide sequence ID" value="NZ_WQLA01000002.1"/>
</dbReference>
<dbReference type="InterPro" id="IPR014284">
    <property type="entry name" value="RNA_pol_sigma-70_dom"/>
</dbReference>